<evidence type="ECO:0000256" key="4">
    <source>
        <dbReference type="PROSITE-ProRule" id="PRU00473"/>
    </source>
</evidence>
<gene>
    <name evidence="6" type="ORF">ACFQ1U_02660</name>
</gene>
<proteinExistence type="predicted"/>
<dbReference type="EMBL" id="JBHTJR010000017">
    <property type="protein sequence ID" value="MFD0992094.1"/>
    <property type="molecule type" value="Genomic_DNA"/>
</dbReference>
<dbReference type="PRINTS" id="PR01021">
    <property type="entry name" value="OMPADOMAIN"/>
</dbReference>
<name>A0ABW3JNR8_9FLAO</name>
<evidence type="ECO:0000256" key="1">
    <source>
        <dbReference type="ARBA" id="ARBA00004442"/>
    </source>
</evidence>
<accession>A0ABW3JNR8</accession>
<dbReference type="Pfam" id="PF00691">
    <property type="entry name" value="OmpA"/>
    <property type="match status" value="1"/>
</dbReference>
<feature type="domain" description="OmpA-like" evidence="5">
    <location>
        <begin position="197"/>
        <end position="311"/>
    </location>
</feature>
<evidence type="ECO:0000256" key="2">
    <source>
        <dbReference type="ARBA" id="ARBA00023136"/>
    </source>
</evidence>
<dbReference type="InterPro" id="IPR006664">
    <property type="entry name" value="OMP_bac"/>
</dbReference>
<sequence length="311" mass="36055">MRNFLQAFLFFCIWFVLAFFIHKNVTHASTSSQNNLVNNNHDKTDNTTKLETKKPVLDSIASNETYTKVNLSKVDTALYIMPFTEKFVTSKNNKRVIFPRKFFYFKDSIFNYLNNNPTKEIVIEGQYTTNESLPDGENFGNKRAKYLKELLVRYGANSSRIKTTNKLSEYEYDPNGYYADGITIYQKNLSNINKEALEKDITNKTLYSYFGDNNFKPDRSLQTYTQEVKNYLKLHTNKHITIIGHTDNVGDEEANKWIGLERAKNVANYFISQGIEASKITTISKGETTPITNNNTKQERAKNRRIEIQIN</sequence>
<dbReference type="CDD" id="cd07185">
    <property type="entry name" value="OmpA_C-like"/>
    <property type="match status" value="1"/>
</dbReference>
<dbReference type="SUPFAM" id="SSF103088">
    <property type="entry name" value="OmpA-like"/>
    <property type="match status" value="2"/>
</dbReference>
<dbReference type="Gene3D" id="3.30.1330.60">
    <property type="entry name" value="OmpA-like domain"/>
    <property type="match status" value="2"/>
</dbReference>
<reference evidence="7" key="1">
    <citation type="journal article" date="2019" name="Int. J. Syst. Evol. Microbiol.">
        <title>The Global Catalogue of Microorganisms (GCM) 10K type strain sequencing project: providing services to taxonomists for standard genome sequencing and annotation.</title>
        <authorList>
            <consortium name="The Broad Institute Genomics Platform"/>
            <consortium name="The Broad Institute Genome Sequencing Center for Infectious Disease"/>
            <person name="Wu L."/>
            <person name="Ma J."/>
        </authorList>
    </citation>
    <scope>NUCLEOTIDE SEQUENCE [LARGE SCALE GENOMIC DNA]</scope>
    <source>
        <strain evidence="7">CCUG 60527</strain>
    </source>
</reference>
<comment type="caution">
    <text evidence="6">The sequence shown here is derived from an EMBL/GenBank/DDBJ whole genome shotgun (WGS) entry which is preliminary data.</text>
</comment>
<dbReference type="PANTHER" id="PTHR30329:SF21">
    <property type="entry name" value="LIPOPROTEIN YIAD-RELATED"/>
    <property type="match status" value="1"/>
</dbReference>
<dbReference type="InterPro" id="IPR006665">
    <property type="entry name" value="OmpA-like"/>
</dbReference>
<keyword evidence="3" id="KW-0998">Cell outer membrane</keyword>
<evidence type="ECO:0000259" key="5">
    <source>
        <dbReference type="PROSITE" id="PS51123"/>
    </source>
</evidence>
<dbReference type="InterPro" id="IPR050330">
    <property type="entry name" value="Bact_OuterMem_StrucFunc"/>
</dbReference>
<keyword evidence="7" id="KW-1185">Reference proteome</keyword>
<organism evidence="6 7">
    <name type="scientific">Tenacibaculum geojense</name>
    <dbReference type="NCBI Taxonomy" id="915352"/>
    <lineage>
        <taxon>Bacteria</taxon>
        <taxon>Pseudomonadati</taxon>
        <taxon>Bacteroidota</taxon>
        <taxon>Flavobacteriia</taxon>
        <taxon>Flavobacteriales</taxon>
        <taxon>Flavobacteriaceae</taxon>
        <taxon>Tenacibaculum</taxon>
    </lineage>
</organism>
<comment type="subcellular location">
    <subcellularLocation>
        <location evidence="1">Cell outer membrane</location>
    </subcellularLocation>
</comment>
<dbReference type="PROSITE" id="PS51123">
    <property type="entry name" value="OMPA_2"/>
    <property type="match status" value="1"/>
</dbReference>
<protein>
    <submittedName>
        <fullName evidence="6">OmpA family protein</fullName>
    </submittedName>
</protein>
<evidence type="ECO:0000256" key="3">
    <source>
        <dbReference type="ARBA" id="ARBA00023237"/>
    </source>
</evidence>
<keyword evidence="2 4" id="KW-0472">Membrane</keyword>
<dbReference type="RefSeq" id="WP_386105036.1">
    <property type="nucleotide sequence ID" value="NZ_JBHTJR010000017.1"/>
</dbReference>
<evidence type="ECO:0000313" key="6">
    <source>
        <dbReference type="EMBL" id="MFD0992094.1"/>
    </source>
</evidence>
<dbReference type="InterPro" id="IPR036737">
    <property type="entry name" value="OmpA-like_sf"/>
</dbReference>
<dbReference type="Proteomes" id="UP001597062">
    <property type="component" value="Unassembled WGS sequence"/>
</dbReference>
<dbReference type="PANTHER" id="PTHR30329">
    <property type="entry name" value="STATOR ELEMENT OF FLAGELLAR MOTOR COMPLEX"/>
    <property type="match status" value="1"/>
</dbReference>
<evidence type="ECO:0000313" key="7">
    <source>
        <dbReference type="Proteomes" id="UP001597062"/>
    </source>
</evidence>